<dbReference type="EMBL" id="BMQM01000030">
    <property type="protein sequence ID" value="GGR69167.1"/>
    <property type="molecule type" value="Genomic_DNA"/>
</dbReference>
<dbReference type="InterPro" id="IPR003325">
    <property type="entry name" value="TerD"/>
</dbReference>
<dbReference type="InterPro" id="IPR051324">
    <property type="entry name" value="Stress/Tellurium_Resist"/>
</dbReference>
<name>A0ABQ2RZD6_9DEIO</name>
<protein>
    <submittedName>
        <fullName evidence="3">Tellurium resistance protein TerD</fullName>
    </submittedName>
</protein>
<dbReference type="Gene3D" id="2.60.60.30">
    <property type="entry name" value="sav2460 like domains"/>
    <property type="match status" value="1"/>
</dbReference>
<proteinExistence type="inferred from homology"/>
<gene>
    <name evidence="3" type="ORF">GCM10008959_33980</name>
</gene>
<evidence type="ECO:0000256" key="1">
    <source>
        <dbReference type="ARBA" id="ARBA00008775"/>
    </source>
</evidence>
<keyword evidence="4" id="KW-1185">Reference proteome</keyword>
<feature type="domain" description="TerD" evidence="2">
    <location>
        <begin position="1"/>
        <end position="187"/>
    </location>
</feature>
<evidence type="ECO:0000313" key="4">
    <source>
        <dbReference type="Proteomes" id="UP000634308"/>
    </source>
</evidence>
<organism evidence="3 4">
    <name type="scientific">Deinococcus seoulensis</name>
    <dbReference type="NCBI Taxonomy" id="1837379"/>
    <lineage>
        <taxon>Bacteria</taxon>
        <taxon>Thermotogati</taxon>
        <taxon>Deinococcota</taxon>
        <taxon>Deinococci</taxon>
        <taxon>Deinococcales</taxon>
        <taxon>Deinococcaceae</taxon>
        <taxon>Deinococcus</taxon>
    </lineage>
</organism>
<evidence type="ECO:0000313" key="3">
    <source>
        <dbReference type="EMBL" id="GGR69167.1"/>
    </source>
</evidence>
<evidence type="ECO:0000259" key="2">
    <source>
        <dbReference type="Pfam" id="PF02342"/>
    </source>
</evidence>
<dbReference type="PANTHER" id="PTHR32097">
    <property type="entry name" value="CAMP-BINDING PROTEIN 1-RELATED"/>
    <property type="match status" value="1"/>
</dbReference>
<dbReference type="Pfam" id="PF02342">
    <property type="entry name" value="TerD"/>
    <property type="match status" value="1"/>
</dbReference>
<dbReference type="PANTHER" id="PTHR32097:SF4">
    <property type="entry name" value="GENERAL STRESS PROTEIN 16U"/>
    <property type="match status" value="1"/>
</dbReference>
<sequence>MAVSLSKGGNVSLSKEAPGLSAITIGLGWDPRVTDGQQFDLDGSVFLLNASGKVRSDSDFIFYNNKTSSDGSVTHAGDNTTGQGDGDDETVEVNLAGVPADVDRIAVCVTIHEADTRGQNFGQVSKAYIRIMNKAGGAEIARYDLSEDASTDTAMIFGEVYRNGADWKFRAVGQGYAGGLAPLARNFGVNV</sequence>
<reference evidence="4" key="1">
    <citation type="journal article" date="2019" name="Int. J. Syst. Evol. Microbiol.">
        <title>The Global Catalogue of Microorganisms (GCM) 10K type strain sequencing project: providing services to taxonomists for standard genome sequencing and annotation.</title>
        <authorList>
            <consortium name="The Broad Institute Genomics Platform"/>
            <consortium name="The Broad Institute Genome Sequencing Center for Infectious Disease"/>
            <person name="Wu L."/>
            <person name="Ma J."/>
        </authorList>
    </citation>
    <scope>NUCLEOTIDE SEQUENCE [LARGE SCALE GENOMIC DNA]</scope>
    <source>
        <strain evidence="4">JCM 31404</strain>
    </source>
</reference>
<accession>A0ABQ2RZD6</accession>
<comment type="similarity">
    <text evidence="1">Belongs to the CAPAB/TerDEXZ family.</text>
</comment>
<dbReference type="CDD" id="cd06974">
    <property type="entry name" value="TerD_like"/>
    <property type="match status" value="1"/>
</dbReference>
<dbReference type="RefSeq" id="WP_189066182.1">
    <property type="nucleotide sequence ID" value="NZ_BMQM01000030.1"/>
</dbReference>
<dbReference type="Proteomes" id="UP000634308">
    <property type="component" value="Unassembled WGS sequence"/>
</dbReference>
<comment type="caution">
    <text evidence="3">The sequence shown here is derived from an EMBL/GenBank/DDBJ whole genome shotgun (WGS) entry which is preliminary data.</text>
</comment>